<dbReference type="PANTHER" id="PTHR31668:SF4">
    <property type="entry name" value="TRANSCRIPTIONAL ACTIVATOR PROTEIN DAL81"/>
    <property type="match status" value="1"/>
</dbReference>
<dbReference type="InterPro" id="IPR036864">
    <property type="entry name" value="Zn2-C6_fun-type_DNA-bd_sf"/>
</dbReference>
<evidence type="ECO:0000256" key="2">
    <source>
        <dbReference type="SAM" id="MobiDB-lite"/>
    </source>
</evidence>
<dbReference type="CDD" id="cd00067">
    <property type="entry name" value="GAL4"/>
    <property type="match status" value="1"/>
</dbReference>
<dbReference type="GO" id="GO:0001080">
    <property type="term" value="P:nitrogen catabolite activation of transcription from RNA polymerase II promoter"/>
    <property type="evidence" value="ECO:0007669"/>
    <property type="project" value="TreeGrafter"/>
</dbReference>
<dbReference type="SMART" id="SM00066">
    <property type="entry name" value="GAL4"/>
    <property type="match status" value="1"/>
</dbReference>
<dbReference type="PROSITE" id="PS00463">
    <property type="entry name" value="ZN2_CY6_FUNGAL_1"/>
    <property type="match status" value="1"/>
</dbReference>
<dbReference type="GO" id="GO:0005634">
    <property type="term" value="C:nucleus"/>
    <property type="evidence" value="ECO:0007669"/>
    <property type="project" value="TreeGrafter"/>
</dbReference>
<dbReference type="InterPro" id="IPR050797">
    <property type="entry name" value="Carb_Metab_Trans_Reg"/>
</dbReference>
<reference evidence="4 5" key="1">
    <citation type="submission" date="2019-05" db="EMBL/GenBank/DDBJ databases">
        <title>Emergence of the Ug99 lineage of the wheat stem rust pathogen through somatic hybridization.</title>
        <authorList>
            <person name="Li F."/>
            <person name="Upadhyaya N.M."/>
            <person name="Sperschneider J."/>
            <person name="Matny O."/>
            <person name="Nguyen-Phuc H."/>
            <person name="Mago R."/>
            <person name="Raley C."/>
            <person name="Miller M.E."/>
            <person name="Silverstein K.A.T."/>
            <person name="Henningsen E."/>
            <person name="Hirsch C.D."/>
            <person name="Visser B."/>
            <person name="Pretorius Z.A."/>
            <person name="Steffenson B.J."/>
            <person name="Schwessinger B."/>
            <person name="Dodds P.N."/>
            <person name="Figueroa M."/>
        </authorList>
    </citation>
    <scope>NUCLEOTIDE SEQUENCE [LARGE SCALE GENOMIC DNA]</scope>
    <source>
        <strain evidence="4 5">Ug99</strain>
    </source>
</reference>
<dbReference type="SUPFAM" id="SSF57701">
    <property type="entry name" value="Zn2/Cys6 DNA-binding domain"/>
    <property type="match status" value="1"/>
</dbReference>
<dbReference type="GO" id="GO:0000981">
    <property type="term" value="F:DNA-binding transcription factor activity, RNA polymerase II-specific"/>
    <property type="evidence" value="ECO:0007669"/>
    <property type="project" value="InterPro"/>
</dbReference>
<dbReference type="PANTHER" id="PTHR31668">
    <property type="entry name" value="GLUCOSE TRANSPORT TRANSCRIPTION REGULATOR RGT1-RELATED-RELATED"/>
    <property type="match status" value="1"/>
</dbReference>
<protein>
    <recommendedName>
        <fullName evidence="3">Zn(2)-C6 fungal-type domain-containing protein</fullName>
    </recommendedName>
</protein>
<keyword evidence="1" id="KW-0539">Nucleus</keyword>
<organism evidence="4 5">
    <name type="scientific">Puccinia graminis f. sp. tritici</name>
    <dbReference type="NCBI Taxonomy" id="56615"/>
    <lineage>
        <taxon>Eukaryota</taxon>
        <taxon>Fungi</taxon>
        <taxon>Dikarya</taxon>
        <taxon>Basidiomycota</taxon>
        <taxon>Pucciniomycotina</taxon>
        <taxon>Pucciniomycetes</taxon>
        <taxon>Pucciniales</taxon>
        <taxon>Pucciniaceae</taxon>
        <taxon>Puccinia</taxon>
    </lineage>
</organism>
<dbReference type="GO" id="GO:0008270">
    <property type="term" value="F:zinc ion binding"/>
    <property type="evidence" value="ECO:0007669"/>
    <property type="project" value="InterPro"/>
</dbReference>
<dbReference type="AlphaFoldDB" id="A0A5B0RWV8"/>
<feature type="domain" description="Zn(2)-C6 fungal-type" evidence="3">
    <location>
        <begin position="32"/>
        <end position="63"/>
    </location>
</feature>
<sequence>MADQPLLSQHTASEPIANLTGDLPSGRQLRKSCRFCRSRKIRCTGETDIGCLACRNRNQKCVYEPTAAMGRPRKYPRTEYCEDPNAPLPMNLNSHPSSHFFEGGWNHSTLFMRTLQPHEYEQGPSGSFDLRY</sequence>
<name>A0A5B0RWV8_PUCGR</name>
<gene>
    <name evidence="4" type="ORF">PGTUg99_000831</name>
</gene>
<accession>A0A5B0RWV8</accession>
<proteinExistence type="predicted"/>
<evidence type="ECO:0000256" key="1">
    <source>
        <dbReference type="ARBA" id="ARBA00023242"/>
    </source>
</evidence>
<evidence type="ECO:0000313" key="4">
    <source>
        <dbReference type="EMBL" id="KAA1130270.1"/>
    </source>
</evidence>
<dbReference type="PROSITE" id="PS50048">
    <property type="entry name" value="ZN2_CY6_FUNGAL_2"/>
    <property type="match status" value="1"/>
</dbReference>
<dbReference type="EMBL" id="VDEP01000110">
    <property type="protein sequence ID" value="KAA1130270.1"/>
    <property type="molecule type" value="Genomic_DNA"/>
</dbReference>
<comment type="caution">
    <text evidence="4">The sequence shown here is derived from an EMBL/GenBank/DDBJ whole genome shotgun (WGS) entry which is preliminary data.</text>
</comment>
<dbReference type="Proteomes" id="UP000325313">
    <property type="component" value="Unassembled WGS sequence"/>
</dbReference>
<dbReference type="Pfam" id="PF00172">
    <property type="entry name" value="Zn_clus"/>
    <property type="match status" value="1"/>
</dbReference>
<feature type="region of interest" description="Disordered" evidence="2">
    <location>
        <begin position="1"/>
        <end position="23"/>
    </location>
</feature>
<evidence type="ECO:0000313" key="5">
    <source>
        <dbReference type="Proteomes" id="UP000325313"/>
    </source>
</evidence>
<dbReference type="Gene3D" id="4.10.240.10">
    <property type="entry name" value="Zn(2)-C6 fungal-type DNA-binding domain"/>
    <property type="match status" value="1"/>
</dbReference>
<feature type="compositionally biased region" description="Polar residues" evidence="2">
    <location>
        <begin position="1"/>
        <end position="12"/>
    </location>
</feature>
<dbReference type="InterPro" id="IPR001138">
    <property type="entry name" value="Zn2Cys6_DnaBD"/>
</dbReference>
<evidence type="ECO:0000259" key="3">
    <source>
        <dbReference type="PROSITE" id="PS50048"/>
    </source>
</evidence>